<evidence type="ECO:0000259" key="1">
    <source>
        <dbReference type="PROSITE" id="PS50853"/>
    </source>
</evidence>
<dbReference type="PROSITE" id="PS50853">
    <property type="entry name" value="FN3"/>
    <property type="match status" value="1"/>
</dbReference>
<comment type="caution">
    <text evidence="2">The sequence shown here is derived from an EMBL/GenBank/DDBJ whole genome shotgun (WGS) entry which is preliminary data.</text>
</comment>
<dbReference type="InterPro" id="IPR036116">
    <property type="entry name" value="FN3_sf"/>
</dbReference>
<name>A0A7V2ZHQ6_9BACT</name>
<gene>
    <name evidence="2" type="ORF">ENS31_01670</name>
</gene>
<reference evidence="2" key="1">
    <citation type="journal article" date="2020" name="mSystems">
        <title>Genome- and Community-Level Interaction Insights into Carbon Utilization and Element Cycling Functions of Hydrothermarchaeota in Hydrothermal Sediment.</title>
        <authorList>
            <person name="Zhou Z."/>
            <person name="Liu Y."/>
            <person name="Xu W."/>
            <person name="Pan J."/>
            <person name="Luo Z.H."/>
            <person name="Li M."/>
        </authorList>
    </citation>
    <scope>NUCLEOTIDE SEQUENCE [LARGE SCALE GENOMIC DNA]</scope>
    <source>
        <strain evidence="2">SpSt-479</strain>
    </source>
</reference>
<dbReference type="InterPro" id="IPR013783">
    <property type="entry name" value="Ig-like_fold"/>
</dbReference>
<sequence>MHINLSSAGNEVHAIWKDNLGSNNGNNLRYKWDDQNPIAPQNPQLSANPGNNKIRISWTRNNEADISFYEVWRKVAELGGVWQNIGTTTNNYFVDNEYLYAPAAGDFTITYKVRAKDIGNKYSDFSVGVTTRGEYIGKDVTEVNMKEFRLNDNYPNPFNPSTKISWQSPVSGWQTLKVYDVLGNEVATLVDEFREAGNYEVEFQSAVGNRQLASGIYFYRIAIYSDKLQVGEFVQTKKMILAK</sequence>
<accession>A0A7V2ZHQ6</accession>
<protein>
    <submittedName>
        <fullName evidence="2">T9SS type A sorting domain-containing protein</fullName>
    </submittedName>
</protein>
<dbReference type="InterPro" id="IPR003961">
    <property type="entry name" value="FN3_dom"/>
</dbReference>
<dbReference type="SUPFAM" id="SSF49265">
    <property type="entry name" value="Fibronectin type III"/>
    <property type="match status" value="1"/>
</dbReference>
<organism evidence="2">
    <name type="scientific">Ignavibacterium album</name>
    <dbReference type="NCBI Taxonomy" id="591197"/>
    <lineage>
        <taxon>Bacteria</taxon>
        <taxon>Pseudomonadati</taxon>
        <taxon>Ignavibacteriota</taxon>
        <taxon>Ignavibacteria</taxon>
        <taxon>Ignavibacteriales</taxon>
        <taxon>Ignavibacteriaceae</taxon>
        <taxon>Ignavibacterium</taxon>
    </lineage>
</organism>
<dbReference type="Gene3D" id="2.60.40.4070">
    <property type="match status" value="1"/>
</dbReference>
<evidence type="ECO:0000313" key="2">
    <source>
        <dbReference type="EMBL" id="HFI90219.1"/>
    </source>
</evidence>
<dbReference type="InterPro" id="IPR026444">
    <property type="entry name" value="Secre_tail"/>
</dbReference>
<proteinExistence type="predicted"/>
<dbReference type="Gene3D" id="2.60.40.10">
    <property type="entry name" value="Immunoglobulins"/>
    <property type="match status" value="1"/>
</dbReference>
<feature type="domain" description="Fibronectin type-III" evidence="1">
    <location>
        <begin position="39"/>
        <end position="134"/>
    </location>
</feature>
<dbReference type="NCBIfam" id="TIGR04183">
    <property type="entry name" value="Por_Secre_tail"/>
    <property type="match status" value="1"/>
</dbReference>
<dbReference type="AlphaFoldDB" id="A0A7V2ZHQ6"/>
<dbReference type="EMBL" id="DSUJ01000004">
    <property type="protein sequence ID" value="HFI90219.1"/>
    <property type="molecule type" value="Genomic_DNA"/>
</dbReference>